<dbReference type="AlphaFoldDB" id="A0A380NGC0"/>
<gene>
    <name evidence="23" type="primary">mutM</name>
    <name evidence="23" type="ORF">NCTC12020_00286</name>
</gene>
<evidence type="ECO:0000256" key="4">
    <source>
        <dbReference type="ARBA" id="ARBA00011245"/>
    </source>
</evidence>
<dbReference type="Proteomes" id="UP000255367">
    <property type="component" value="Unassembled WGS sequence"/>
</dbReference>
<evidence type="ECO:0000256" key="16">
    <source>
        <dbReference type="ARBA" id="ARBA00023268"/>
    </source>
</evidence>
<dbReference type="NCBIfam" id="NF002211">
    <property type="entry name" value="PRK01103.1"/>
    <property type="match status" value="1"/>
</dbReference>
<evidence type="ECO:0000256" key="7">
    <source>
        <dbReference type="ARBA" id="ARBA00016240"/>
    </source>
</evidence>
<organism evidence="23 24">
    <name type="scientific">Veillonella criceti</name>
    <dbReference type="NCBI Taxonomy" id="103891"/>
    <lineage>
        <taxon>Bacteria</taxon>
        <taxon>Bacillati</taxon>
        <taxon>Bacillota</taxon>
        <taxon>Negativicutes</taxon>
        <taxon>Veillonellales</taxon>
        <taxon>Veillonellaceae</taxon>
        <taxon>Veillonella</taxon>
    </lineage>
</organism>
<sequence>MPELPEVEIIKRYIHEQTVGKTVASVESLLPRMWRNCPPQVAASLVTGQTIEAVKRRGKYLIITFQQTSLQLIIHLKLTGRLIYRSTATVERFDRILFYFTDGTLLAYGDVRTLGALYLFESPKQIDLKAYLQMGVEPLSQSFTSGKLYELTRRSTMPIKPFLLSQQYVAGIGNIYADEALFLAHVLPTRPADSLIESETKALHRALRKVLRDSLARGGTSFRDYKNGAGGKGQNQEHLLVYGRGGKPCMHCKRPLQDMTLRGRHTVFCSHCQK</sequence>
<dbReference type="InterPro" id="IPR020629">
    <property type="entry name" value="FPG_Glyclase"/>
</dbReference>
<evidence type="ECO:0000259" key="22">
    <source>
        <dbReference type="PROSITE" id="PS51068"/>
    </source>
</evidence>
<dbReference type="SMART" id="SM00898">
    <property type="entry name" value="Fapy_DNA_glyco"/>
    <property type="match status" value="1"/>
</dbReference>
<dbReference type="GO" id="GO:0008270">
    <property type="term" value="F:zinc ion binding"/>
    <property type="evidence" value="ECO:0007669"/>
    <property type="project" value="UniProtKB-KW"/>
</dbReference>
<evidence type="ECO:0000256" key="9">
    <source>
        <dbReference type="ARBA" id="ARBA00022763"/>
    </source>
</evidence>
<comment type="catalytic activity">
    <reaction evidence="19">
        <text>2'-deoxyribonucleotide-(2'-deoxyribose 5'-phosphate)-2'-deoxyribonucleotide-DNA = a 3'-end 2'-deoxyribonucleotide-(2,3-dehydro-2,3-deoxyribose 5'-phosphate)-DNA + a 5'-end 5'-phospho-2'-deoxyribonucleoside-DNA + H(+)</text>
        <dbReference type="Rhea" id="RHEA:66592"/>
        <dbReference type="Rhea" id="RHEA-COMP:13180"/>
        <dbReference type="Rhea" id="RHEA-COMP:16897"/>
        <dbReference type="Rhea" id="RHEA-COMP:17067"/>
        <dbReference type="ChEBI" id="CHEBI:15378"/>
        <dbReference type="ChEBI" id="CHEBI:136412"/>
        <dbReference type="ChEBI" id="CHEBI:157695"/>
        <dbReference type="ChEBI" id="CHEBI:167181"/>
        <dbReference type="EC" id="4.2.99.18"/>
    </reaction>
</comment>
<evidence type="ECO:0000256" key="5">
    <source>
        <dbReference type="ARBA" id="ARBA00012024"/>
    </source>
</evidence>
<evidence type="ECO:0000256" key="17">
    <source>
        <dbReference type="ARBA" id="ARBA00023295"/>
    </source>
</evidence>
<evidence type="ECO:0000256" key="10">
    <source>
        <dbReference type="ARBA" id="ARBA00022771"/>
    </source>
</evidence>
<accession>A0A380NGC0</accession>
<dbReference type="PROSITE" id="PS51068">
    <property type="entry name" value="FPG_CAT"/>
    <property type="match status" value="1"/>
</dbReference>
<dbReference type="EC" id="4.2.99.18" evidence="6"/>
<keyword evidence="10 20" id="KW-0863">Zinc-finger</keyword>
<evidence type="ECO:0000256" key="19">
    <source>
        <dbReference type="ARBA" id="ARBA00044632"/>
    </source>
</evidence>
<keyword evidence="13" id="KW-0238">DNA-binding</keyword>
<evidence type="ECO:0000256" key="3">
    <source>
        <dbReference type="ARBA" id="ARBA00009409"/>
    </source>
</evidence>
<reference evidence="23 24" key="1">
    <citation type="submission" date="2018-06" db="EMBL/GenBank/DDBJ databases">
        <authorList>
            <consortium name="Pathogen Informatics"/>
            <person name="Doyle S."/>
        </authorList>
    </citation>
    <scope>NUCLEOTIDE SEQUENCE [LARGE SCALE GENOMIC DNA]</scope>
    <source>
        <strain evidence="23 24">NCTC12020</strain>
    </source>
</reference>
<evidence type="ECO:0000256" key="2">
    <source>
        <dbReference type="ARBA" id="ARBA00001947"/>
    </source>
</evidence>
<dbReference type="FunFam" id="1.10.8.50:FF:000003">
    <property type="entry name" value="Formamidopyrimidine-DNA glycosylase"/>
    <property type="match status" value="1"/>
</dbReference>
<evidence type="ECO:0000256" key="14">
    <source>
        <dbReference type="ARBA" id="ARBA00023204"/>
    </source>
</evidence>
<dbReference type="GO" id="GO:0140078">
    <property type="term" value="F:class I DNA-(apurinic or apyrimidinic site) endonuclease activity"/>
    <property type="evidence" value="ECO:0007669"/>
    <property type="project" value="UniProtKB-EC"/>
</dbReference>
<evidence type="ECO:0000256" key="11">
    <source>
        <dbReference type="ARBA" id="ARBA00022801"/>
    </source>
</evidence>
<feature type="domain" description="Formamidopyrimidine-DNA glycosylase catalytic" evidence="22">
    <location>
        <begin position="2"/>
        <end position="115"/>
    </location>
</feature>
<evidence type="ECO:0000256" key="20">
    <source>
        <dbReference type="PROSITE-ProRule" id="PRU00391"/>
    </source>
</evidence>
<keyword evidence="14" id="KW-0234">DNA repair</keyword>
<dbReference type="SUPFAM" id="SSF81624">
    <property type="entry name" value="N-terminal domain of MutM-like DNA repair proteins"/>
    <property type="match status" value="1"/>
</dbReference>
<keyword evidence="9" id="KW-0227">DNA damage</keyword>
<dbReference type="EMBL" id="UHIO01000001">
    <property type="protein sequence ID" value="SUP40397.1"/>
    <property type="molecule type" value="Genomic_DNA"/>
</dbReference>
<dbReference type="InterPro" id="IPR015886">
    <property type="entry name" value="H2TH_FPG"/>
</dbReference>
<dbReference type="Pfam" id="PF06831">
    <property type="entry name" value="H2TH"/>
    <property type="match status" value="1"/>
</dbReference>
<dbReference type="PROSITE" id="PS51066">
    <property type="entry name" value="ZF_FPG_2"/>
    <property type="match status" value="1"/>
</dbReference>
<dbReference type="SUPFAM" id="SSF46946">
    <property type="entry name" value="S13-like H2TH domain"/>
    <property type="match status" value="1"/>
</dbReference>
<dbReference type="RefSeq" id="WP_115309549.1">
    <property type="nucleotide sequence ID" value="NZ_UHIO01000001.1"/>
</dbReference>
<dbReference type="Gene3D" id="1.10.8.50">
    <property type="match status" value="1"/>
</dbReference>
<protein>
    <recommendedName>
        <fullName evidence="7">Formamidopyrimidine-DNA glycosylase</fullName>
        <ecNumber evidence="5">3.2.2.23</ecNumber>
        <ecNumber evidence="6">4.2.99.18</ecNumber>
    </recommendedName>
    <alternativeName>
        <fullName evidence="18">DNA-(apurinic or apyrimidinic site) lyase MutM</fullName>
    </alternativeName>
</protein>
<proteinExistence type="inferred from homology"/>
<dbReference type="InterPro" id="IPR010663">
    <property type="entry name" value="Znf_FPG/IleRS"/>
</dbReference>
<keyword evidence="11 23" id="KW-0378">Hydrolase</keyword>
<dbReference type="GO" id="GO:0006284">
    <property type="term" value="P:base-excision repair"/>
    <property type="evidence" value="ECO:0007669"/>
    <property type="project" value="InterPro"/>
</dbReference>
<dbReference type="SUPFAM" id="SSF57716">
    <property type="entry name" value="Glucocorticoid receptor-like (DNA-binding domain)"/>
    <property type="match status" value="1"/>
</dbReference>
<feature type="domain" description="FPG-type" evidence="21">
    <location>
        <begin position="240"/>
        <end position="274"/>
    </location>
</feature>
<evidence type="ECO:0000256" key="1">
    <source>
        <dbReference type="ARBA" id="ARBA00001668"/>
    </source>
</evidence>
<comment type="cofactor">
    <cofactor evidence="2">
        <name>Zn(2+)</name>
        <dbReference type="ChEBI" id="CHEBI:29105"/>
    </cofactor>
</comment>
<comment type="similarity">
    <text evidence="3">Belongs to the FPG family.</text>
</comment>
<dbReference type="Pfam" id="PF06827">
    <property type="entry name" value="zf-FPG_IleRS"/>
    <property type="match status" value="1"/>
</dbReference>
<evidence type="ECO:0000259" key="21">
    <source>
        <dbReference type="PROSITE" id="PS51066"/>
    </source>
</evidence>
<evidence type="ECO:0000313" key="24">
    <source>
        <dbReference type="Proteomes" id="UP000255367"/>
    </source>
</evidence>
<evidence type="ECO:0000313" key="23">
    <source>
        <dbReference type="EMBL" id="SUP40397.1"/>
    </source>
</evidence>
<dbReference type="InterPro" id="IPR012319">
    <property type="entry name" value="FPG_cat"/>
</dbReference>
<dbReference type="InterPro" id="IPR000214">
    <property type="entry name" value="Znf_DNA_glyclase/AP_lyase"/>
</dbReference>
<evidence type="ECO:0000256" key="18">
    <source>
        <dbReference type="ARBA" id="ARBA00030638"/>
    </source>
</evidence>
<dbReference type="SMART" id="SM01232">
    <property type="entry name" value="H2TH"/>
    <property type="match status" value="1"/>
</dbReference>
<dbReference type="GO" id="GO:0003690">
    <property type="term" value="F:double-stranded DNA binding"/>
    <property type="evidence" value="ECO:0007669"/>
    <property type="project" value="UniProtKB-ARBA"/>
</dbReference>
<evidence type="ECO:0000256" key="8">
    <source>
        <dbReference type="ARBA" id="ARBA00022723"/>
    </source>
</evidence>
<dbReference type="GO" id="GO:0003684">
    <property type="term" value="F:damaged DNA binding"/>
    <property type="evidence" value="ECO:0007669"/>
    <property type="project" value="InterPro"/>
</dbReference>
<dbReference type="NCBIfam" id="TIGR00577">
    <property type="entry name" value="fpg"/>
    <property type="match status" value="1"/>
</dbReference>
<evidence type="ECO:0000256" key="13">
    <source>
        <dbReference type="ARBA" id="ARBA00023125"/>
    </source>
</evidence>
<evidence type="ECO:0000256" key="6">
    <source>
        <dbReference type="ARBA" id="ARBA00012720"/>
    </source>
</evidence>
<dbReference type="Pfam" id="PF01149">
    <property type="entry name" value="Fapy_DNA_glyco"/>
    <property type="match status" value="1"/>
</dbReference>
<dbReference type="Gene3D" id="3.20.190.10">
    <property type="entry name" value="MutM-like, N-terminal"/>
    <property type="match status" value="1"/>
</dbReference>
<keyword evidence="16" id="KW-0511">Multifunctional enzyme</keyword>
<dbReference type="InterPro" id="IPR010979">
    <property type="entry name" value="Ribosomal_uS13-like_H2TH"/>
</dbReference>
<dbReference type="InterPro" id="IPR035937">
    <property type="entry name" value="FPG_N"/>
</dbReference>
<evidence type="ECO:0000256" key="12">
    <source>
        <dbReference type="ARBA" id="ARBA00022833"/>
    </source>
</evidence>
<name>A0A380NGC0_9FIRM</name>
<keyword evidence="12" id="KW-0862">Zinc</keyword>
<keyword evidence="15" id="KW-0456">Lyase</keyword>
<keyword evidence="8" id="KW-0479">Metal-binding</keyword>
<keyword evidence="17 23" id="KW-0326">Glycosidase</keyword>
<dbReference type="CDD" id="cd08966">
    <property type="entry name" value="EcFpg-like_N"/>
    <property type="match status" value="1"/>
</dbReference>
<dbReference type="GO" id="GO:0034039">
    <property type="term" value="F:8-oxo-7,8-dihydroguanine DNA N-glycosylase activity"/>
    <property type="evidence" value="ECO:0007669"/>
    <property type="project" value="TreeGrafter"/>
</dbReference>
<dbReference type="PANTHER" id="PTHR22993:SF9">
    <property type="entry name" value="FORMAMIDOPYRIMIDINE-DNA GLYCOSYLASE"/>
    <property type="match status" value="1"/>
</dbReference>
<comment type="subunit">
    <text evidence="4">Monomer.</text>
</comment>
<evidence type="ECO:0000256" key="15">
    <source>
        <dbReference type="ARBA" id="ARBA00023239"/>
    </source>
</evidence>
<dbReference type="PANTHER" id="PTHR22993">
    <property type="entry name" value="FORMAMIDOPYRIMIDINE-DNA GLYCOSYLASE"/>
    <property type="match status" value="1"/>
</dbReference>
<comment type="catalytic activity">
    <reaction evidence="1">
        <text>Hydrolysis of DNA containing ring-opened 7-methylguanine residues, releasing 2,6-diamino-4-hydroxy-5-(N-methyl)formamidopyrimidine.</text>
        <dbReference type="EC" id="3.2.2.23"/>
    </reaction>
</comment>
<dbReference type="OrthoDB" id="9800855at2"/>
<dbReference type="EC" id="3.2.2.23" evidence="5"/>
<keyword evidence="24" id="KW-1185">Reference proteome</keyword>